<feature type="domain" description="Phytase-like" evidence="2">
    <location>
        <begin position="61"/>
        <end position="370"/>
    </location>
</feature>
<dbReference type="Proteomes" id="UP000578449">
    <property type="component" value="Unassembled WGS sequence"/>
</dbReference>
<feature type="signal peptide" evidence="1">
    <location>
        <begin position="1"/>
        <end position="20"/>
    </location>
</feature>
<comment type="caution">
    <text evidence="3">The sequence shown here is derived from an EMBL/GenBank/DDBJ whole genome shotgun (WGS) entry which is preliminary data.</text>
</comment>
<keyword evidence="4" id="KW-1185">Reference proteome</keyword>
<organism evidence="3 4">
    <name type="scientific">Thermocatellispora tengchongensis</name>
    <dbReference type="NCBI Taxonomy" id="1073253"/>
    <lineage>
        <taxon>Bacteria</taxon>
        <taxon>Bacillati</taxon>
        <taxon>Actinomycetota</taxon>
        <taxon>Actinomycetes</taxon>
        <taxon>Streptosporangiales</taxon>
        <taxon>Streptosporangiaceae</taxon>
        <taxon>Thermocatellispora</taxon>
    </lineage>
</organism>
<reference evidence="3 4" key="1">
    <citation type="submission" date="2020-08" db="EMBL/GenBank/DDBJ databases">
        <title>Genomic Encyclopedia of Type Strains, Phase IV (KMG-IV): sequencing the most valuable type-strain genomes for metagenomic binning, comparative biology and taxonomic classification.</title>
        <authorList>
            <person name="Goeker M."/>
        </authorList>
    </citation>
    <scope>NUCLEOTIDE SEQUENCE [LARGE SCALE GENOMIC DNA]</scope>
    <source>
        <strain evidence="3 4">DSM 45615</strain>
    </source>
</reference>
<keyword evidence="1" id="KW-0732">Signal</keyword>
<sequence length="389" mass="43125">MADFRKIAAFVVAVTAPLGAAPVASANAQAAEGRETGEVRITRFLGEQRLPHKPEIRGTVMGGFSGFDRDPVTGTWYFISDDRWRYNPARFYTGQLDIDRVSGAFRGVRVTGVTTFKQADGRPYPAYGRPGSADPETIRFDPRTGRLLWAHEGDRPDAAHRDIPLSQLFVRWTDRRGRHLGGLPIPRNLIMTETERGPRRNYGFEGLTLAPNSIAAVAEGPRYEDGRPPSVYRGAPARITVWDRGGRLRAQYAYPLDRLPAEPSPETGGADSGVSEILALDDHRYLALERSWVEGSGYFTKLYEIDLRGATNVLARNSLADGRPYRPVRKRLVLDLTRFGHPAQNLEGLAWGPRLASGECTLVTGSDDNFDSREVTQFLAFATRACPRP</sequence>
<dbReference type="RefSeq" id="WP_185050574.1">
    <property type="nucleotide sequence ID" value="NZ_BAABIX010000001.1"/>
</dbReference>
<feature type="chain" id="PRO_5038569131" description="Phytase-like domain-containing protein" evidence="1">
    <location>
        <begin position="21"/>
        <end position="389"/>
    </location>
</feature>
<dbReference type="Pfam" id="PF13449">
    <property type="entry name" value="Phytase-like"/>
    <property type="match status" value="1"/>
</dbReference>
<evidence type="ECO:0000313" key="4">
    <source>
        <dbReference type="Proteomes" id="UP000578449"/>
    </source>
</evidence>
<protein>
    <recommendedName>
        <fullName evidence="2">Phytase-like domain-containing protein</fullName>
    </recommendedName>
</protein>
<dbReference type="AlphaFoldDB" id="A0A840P868"/>
<proteinExistence type="predicted"/>
<evidence type="ECO:0000259" key="2">
    <source>
        <dbReference type="Pfam" id="PF13449"/>
    </source>
</evidence>
<gene>
    <name evidence="3" type="ORF">HNP84_003356</name>
</gene>
<dbReference type="EMBL" id="JACHGN010000006">
    <property type="protein sequence ID" value="MBB5133630.1"/>
    <property type="molecule type" value="Genomic_DNA"/>
</dbReference>
<evidence type="ECO:0000256" key="1">
    <source>
        <dbReference type="SAM" id="SignalP"/>
    </source>
</evidence>
<evidence type="ECO:0000313" key="3">
    <source>
        <dbReference type="EMBL" id="MBB5133630.1"/>
    </source>
</evidence>
<dbReference type="InterPro" id="IPR027372">
    <property type="entry name" value="Phytase-like_dom"/>
</dbReference>
<accession>A0A840P868</accession>
<name>A0A840P868_9ACTN</name>